<dbReference type="Proteomes" id="UP001314635">
    <property type="component" value="Unassembled WGS sequence"/>
</dbReference>
<name>A0ABS5G4S6_9BRAD</name>
<protein>
    <submittedName>
        <fullName evidence="1">Uncharacterized protein</fullName>
    </submittedName>
</protein>
<dbReference type="EMBL" id="JAFCLK010000008">
    <property type="protein sequence ID" value="MBR1136180.1"/>
    <property type="molecule type" value="Genomic_DNA"/>
</dbReference>
<organism evidence="1 2">
    <name type="scientific">Bradyrhizobium denitrificans</name>
    <dbReference type="NCBI Taxonomy" id="2734912"/>
    <lineage>
        <taxon>Bacteria</taxon>
        <taxon>Pseudomonadati</taxon>
        <taxon>Pseudomonadota</taxon>
        <taxon>Alphaproteobacteria</taxon>
        <taxon>Hyphomicrobiales</taxon>
        <taxon>Nitrobacteraceae</taxon>
        <taxon>Bradyrhizobium</taxon>
    </lineage>
</organism>
<accession>A0ABS5G4S6</accession>
<reference evidence="2" key="1">
    <citation type="journal article" date="2021" name="ISME J.">
        <title>Evolutionary origin and ecological implication of a unique nif island in free-living Bradyrhizobium lineages.</title>
        <authorList>
            <person name="Tao J."/>
        </authorList>
    </citation>
    <scope>NUCLEOTIDE SEQUENCE [LARGE SCALE GENOMIC DNA]</scope>
    <source>
        <strain evidence="2">SZCCT0094</strain>
    </source>
</reference>
<evidence type="ECO:0000313" key="1">
    <source>
        <dbReference type="EMBL" id="MBR1136180.1"/>
    </source>
</evidence>
<sequence length="83" mass="8859">MTSVFRRHGRLALMLVLLGSAVSALVMTAVFAHPAAAPSRLLGSEWECGQLFWVTSCTRVAPISPASRRLGPAFDDPANPQPV</sequence>
<proteinExistence type="predicted"/>
<dbReference type="RefSeq" id="WP_012044123.1">
    <property type="nucleotide sequence ID" value="NZ_JAMKCE010000011.1"/>
</dbReference>
<keyword evidence="2" id="KW-1185">Reference proteome</keyword>
<comment type="caution">
    <text evidence="1">The sequence shown here is derived from an EMBL/GenBank/DDBJ whole genome shotgun (WGS) entry which is preliminary data.</text>
</comment>
<evidence type="ECO:0000313" key="2">
    <source>
        <dbReference type="Proteomes" id="UP001314635"/>
    </source>
</evidence>
<gene>
    <name evidence="1" type="ORF">JQ619_10420</name>
</gene>